<organism evidence="4">
    <name type="scientific">Anisakis simplex</name>
    <name type="common">Herring worm</name>
    <dbReference type="NCBI Taxonomy" id="6269"/>
    <lineage>
        <taxon>Eukaryota</taxon>
        <taxon>Metazoa</taxon>
        <taxon>Ecdysozoa</taxon>
        <taxon>Nematoda</taxon>
        <taxon>Chromadorea</taxon>
        <taxon>Rhabditida</taxon>
        <taxon>Spirurina</taxon>
        <taxon>Ascaridomorpha</taxon>
        <taxon>Ascaridoidea</taxon>
        <taxon>Anisakidae</taxon>
        <taxon>Anisakis</taxon>
        <taxon>Anisakis simplex complex</taxon>
    </lineage>
</organism>
<dbReference type="EMBL" id="UYRR01031139">
    <property type="protein sequence ID" value="VDK46561.1"/>
    <property type="molecule type" value="Genomic_DNA"/>
</dbReference>
<feature type="compositionally biased region" description="Basic and acidic residues" evidence="1">
    <location>
        <begin position="324"/>
        <end position="344"/>
    </location>
</feature>
<evidence type="ECO:0000256" key="1">
    <source>
        <dbReference type="SAM" id="MobiDB-lite"/>
    </source>
</evidence>
<feature type="region of interest" description="Disordered" evidence="1">
    <location>
        <begin position="479"/>
        <end position="506"/>
    </location>
</feature>
<protein>
    <submittedName>
        <fullName evidence="4">CLASP_N domain-containing protein</fullName>
    </submittedName>
</protein>
<dbReference type="WBParaSite" id="ASIM_0001263501-mRNA-1">
    <property type="protein sequence ID" value="ASIM_0001263501-mRNA-1"/>
    <property type="gene ID" value="ASIM_0001263501"/>
</dbReference>
<proteinExistence type="predicted"/>
<keyword evidence="3" id="KW-1185">Reference proteome</keyword>
<reference evidence="4" key="1">
    <citation type="submission" date="2017-02" db="UniProtKB">
        <authorList>
            <consortium name="WormBaseParasite"/>
        </authorList>
    </citation>
    <scope>IDENTIFICATION</scope>
</reference>
<dbReference type="AlphaFoldDB" id="A0A0M3JWH4"/>
<feature type="region of interest" description="Disordered" evidence="1">
    <location>
        <begin position="303"/>
        <end position="346"/>
    </location>
</feature>
<reference evidence="2 3" key="2">
    <citation type="submission" date="2018-11" db="EMBL/GenBank/DDBJ databases">
        <authorList>
            <consortium name="Pathogen Informatics"/>
        </authorList>
    </citation>
    <scope>NUCLEOTIDE SEQUENCE [LARGE SCALE GENOMIC DNA]</scope>
</reference>
<evidence type="ECO:0000313" key="3">
    <source>
        <dbReference type="Proteomes" id="UP000267096"/>
    </source>
</evidence>
<sequence>MFRQHEDRLVEDNGDVKATTITRTTFQERTLHADDRVSDNNSFSQPSKFVHATHSLDPYVPHRSRGRITSDKSYAPENECFRCESCQYYDLRKACIADGSDTVSENVRIVPIRRIGRSLGRSSLEHIYESRSCSTGPDSRQCSQSANWMQHANENEYCRQTDNACRSYRRTMSMPNEQRFLPGHSMAQESGDIETTEAMDRKVLLRNYRFKHVTHHIDNRADFEYASNQQPLHTGDTQFLHNGKKQLSNDIANISNSKKYQCDQPGLEFAEQVLASRGAKEFVDSPQKYWRINNIKRTGCDQMEFDNQNPIQTRGDSNEAPGKQFKENFSKNGKQDSGEEENKNGKNTVYISRYDLPITSPQQSPELEQVSLSKEPCKEKSFVSRQIEKFESLNCNTYDEHSYGTLNLDKKSDELSVVPVSGVHVPEHTQTYGEFTGSTGKSHAAFERNYLNKEYDHEHKTISDNAIAEFERAMVDKNTNSRRFDDDGQADTSKPPLYSRCESEEHNTDAHSCVDKHRKVTFQTEIGDLKSDDLKASQDERIAEKELIDVYSGNKNEQSISHQDLVKAQERVRRSAIQTDSTAVDNVGEHHTLLNAENFSSAREMGELRALESVSPDYSNSTN</sequence>
<gene>
    <name evidence="2" type="ORF">ASIM_LOCUS12101</name>
</gene>
<feature type="compositionally biased region" description="Polar residues" evidence="1">
    <location>
        <begin position="305"/>
        <end position="315"/>
    </location>
</feature>
<name>A0A0M3JWH4_ANISI</name>
<dbReference type="Proteomes" id="UP000267096">
    <property type="component" value="Unassembled WGS sequence"/>
</dbReference>
<accession>A0A0M3JWH4</accession>
<evidence type="ECO:0000313" key="2">
    <source>
        <dbReference type="EMBL" id="VDK46561.1"/>
    </source>
</evidence>
<evidence type="ECO:0000313" key="4">
    <source>
        <dbReference type="WBParaSite" id="ASIM_0001263501-mRNA-1"/>
    </source>
</evidence>